<dbReference type="SUPFAM" id="SSF53697">
    <property type="entry name" value="SIS domain"/>
    <property type="match status" value="1"/>
</dbReference>
<proteinExistence type="inferred from homology"/>
<dbReference type="PROSITE" id="PS51463">
    <property type="entry name" value="P_GLUCOSE_ISOMERASE_3"/>
    <property type="match status" value="1"/>
</dbReference>
<evidence type="ECO:0000256" key="3">
    <source>
        <dbReference type="ARBA" id="ARBA00023235"/>
    </source>
</evidence>
<dbReference type="RefSeq" id="WP_068925648.1">
    <property type="nucleotide sequence ID" value="NZ_CP021107.1"/>
</dbReference>
<dbReference type="Gene3D" id="3.40.50.10490">
    <property type="entry name" value="Glucose-6-phosphate isomerase like protein, domain 1"/>
    <property type="match status" value="2"/>
</dbReference>
<reference evidence="5 6" key="1">
    <citation type="submission" date="2017-05" db="EMBL/GenBank/DDBJ databases">
        <title>Complete and WGS of Bordetella genogroups.</title>
        <authorList>
            <person name="Spilker T."/>
            <person name="Lipuma J."/>
        </authorList>
    </citation>
    <scope>NUCLEOTIDE SEQUENCE [LARGE SCALE GENOMIC DNA]</scope>
    <source>
        <strain evidence="5 6">AU3139</strain>
    </source>
</reference>
<protein>
    <recommendedName>
        <fullName evidence="4">Glucose-6-phosphate isomerase</fullName>
        <ecNumber evidence="4">5.3.1.9</ecNumber>
    </recommendedName>
</protein>
<dbReference type="InterPro" id="IPR035482">
    <property type="entry name" value="SIS_PGI_2"/>
</dbReference>
<gene>
    <name evidence="5" type="ORF">CAL23_15200</name>
</gene>
<dbReference type="InterPro" id="IPR046348">
    <property type="entry name" value="SIS_dom_sf"/>
</dbReference>
<dbReference type="PANTHER" id="PTHR11469">
    <property type="entry name" value="GLUCOSE-6-PHOSPHATE ISOMERASE"/>
    <property type="match status" value="1"/>
</dbReference>
<evidence type="ECO:0000256" key="1">
    <source>
        <dbReference type="ARBA" id="ARBA00022432"/>
    </source>
</evidence>
<name>A0ABX4FAC7_9BORD</name>
<dbReference type="InterPro" id="IPR001672">
    <property type="entry name" value="G6P_Isomerase"/>
</dbReference>
<dbReference type="GO" id="GO:0016853">
    <property type="term" value="F:isomerase activity"/>
    <property type="evidence" value="ECO:0007669"/>
    <property type="project" value="UniProtKB-KW"/>
</dbReference>
<dbReference type="PANTHER" id="PTHR11469:SF1">
    <property type="entry name" value="GLUCOSE-6-PHOSPHATE ISOMERASE"/>
    <property type="match status" value="1"/>
</dbReference>
<accession>A0ABX4FAC7</accession>
<dbReference type="CDD" id="cd05016">
    <property type="entry name" value="SIS_PGI_2"/>
    <property type="match status" value="1"/>
</dbReference>
<dbReference type="EC" id="5.3.1.9" evidence="4"/>
<keyword evidence="2 4" id="KW-0324">Glycolysis</keyword>
<comment type="catalytic activity">
    <reaction evidence="4">
        <text>alpha-D-glucose 6-phosphate = beta-D-fructose 6-phosphate</text>
        <dbReference type="Rhea" id="RHEA:11816"/>
        <dbReference type="ChEBI" id="CHEBI:57634"/>
        <dbReference type="ChEBI" id="CHEBI:58225"/>
        <dbReference type="EC" id="5.3.1.9"/>
    </reaction>
</comment>
<keyword evidence="6" id="KW-1185">Reference proteome</keyword>
<dbReference type="Proteomes" id="UP000216524">
    <property type="component" value="Unassembled WGS sequence"/>
</dbReference>
<keyword evidence="3 4" id="KW-0413">Isomerase</keyword>
<evidence type="ECO:0000313" key="5">
    <source>
        <dbReference type="EMBL" id="OZI75282.1"/>
    </source>
</evidence>
<comment type="caution">
    <text evidence="5">The sequence shown here is derived from an EMBL/GenBank/DDBJ whole genome shotgun (WGS) entry which is preliminary data.</text>
</comment>
<evidence type="ECO:0000256" key="4">
    <source>
        <dbReference type="RuleBase" id="RU000612"/>
    </source>
</evidence>
<organism evidence="5 6">
    <name type="scientific">Bordetella genomosp. 6</name>
    <dbReference type="NCBI Taxonomy" id="463024"/>
    <lineage>
        <taxon>Bacteria</taxon>
        <taxon>Pseudomonadati</taxon>
        <taxon>Pseudomonadota</taxon>
        <taxon>Betaproteobacteria</taxon>
        <taxon>Burkholderiales</taxon>
        <taxon>Alcaligenaceae</taxon>
        <taxon>Bordetella</taxon>
    </lineage>
</organism>
<dbReference type="PRINTS" id="PR00662">
    <property type="entry name" value="G6PISOMERASE"/>
</dbReference>
<sequence>MPDNAQPHAGIPADDHQLSAQSPQWRVFAAAAAGAPLVARPLRIIEAAGIYVDLSMQRHSNALAQAGLALLQARDVLGARAALFAPGDPDAAHGRYPVLRAGYGAHPEEQCDIEVEIEYARMLDFVRELDRGGAYPAVLYLGAGAGQWALRLALQAFGGPAQRRQLRFVSGGDAAALHEALAGLDPRRTLVVAASRGFEPSETLDNARAAIDWLRRAGIDDVSAQLVAVTGNESAARALGVAAARVFRLPSWLQPRHELWSVGALPVALALGVDMLKALRSGAAAMDQHFQQAAPAVNAPMQMALAAVANTSAMHWPTHALAVYSARLGALPACVQQLEMTLPGRAPASLPAYPVVWSPAGAPGPGAFFEWLHRAPAGAPVDFIAGLDEYPASPPAHRALLANCLAQREALLRGLPAEPDQPAAGGGRPSTLVVLRQIDPRAVGALLALYEHKAFVQATLWGAAPDGADQARACQRLAQDIARQLAVPPAAGPVDWGHDSSTAFWIDRYREQGGAGAAPPGRTA</sequence>
<dbReference type="EMBL" id="NEVV01000005">
    <property type="protein sequence ID" value="OZI75282.1"/>
    <property type="molecule type" value="Genomic_DNA"/>
</dbReference>
<evidence type="ECO:0000313" key="6">
    <source>
        <dbReference type="Proteomes" id="UP000216524"/>
    </source>
</evidence>
<comment type="similarity">
    <text evidence="4">Belongs to the GPI family.</text>
</comment>
<dbReference type="Pfam" id="PF00342">
    <property type="entry name" value="PGI"/>
    <property type="match status" value="1"/>
</dbReference>
<evidence type="ECO:0000256" key="2">
    <source>
        <dbReference type="ARBA" id="ARBA00023152"/>
    </source>
</evidence>
<comment type="pathway">
    <text evidence="4">Carbohydrate degradation; glycolysis; D-glyceraldehyde 3-phosphate and glycerone phosphate from D-glucose: step 2/4.</text>
</comment>
<keyword evidence="1 4" id="KW-0312">Gluconeogenesis</keyword>